<evidence type="ECO:0000256" key="1">
    <source>
        <dbReference type="SAM" id="MobiDB-lite"/>
    </source>
</evidence>
<dbReference type="EMBL" id="OV170228">
    <property type="protein sequence ID" value="CAH0729619.1"/>
    <property type="molecule type" value="Genomic_DNA"/>
</dbReference>
<evidence type="ECO:0000313" key="2">
    <source>
        <dbReference type="EMBL" id="CAH0729619.1"/>
    </source>
</evidence>
<keyword evidence="3" id="KW-1185">Reference proteome</keyword>
<gene>
    <name evidence="2" type="ORF">BINO364_LOCUS14682</name>
</gene>
<dbReference type="Proteomes" id="UP000838878">
    <property type="component" value="Chromosome 8"/>
</dbReference>
<evidence type="ECO:0000313" key="3">
    <source>
        <dbReference type="Proteomes" id="UP000838878"/>
    </source>
</evidence>
<name>A0A8J9V3M5_9NEOP</name>
<dbReference type="AlphaFoldDB" id="A0A8J9V3M5"/>
<proteinExistence type="predicted"/>
<feature type="region of interest" description="Disordered" evidence="1">
    <location>
        <begin position="1"/>
        <end position="20"/>
    </location>
</feature>
<feature type="compositionally biased region" description="Basic and acidic residues" evidence="1">
    <location>
        <begin position="95"/>
        <end position="107"/>
    </location>
</feature>
<organism evidence="2 3">
    <name type="scientific">Brenthis ino</name>
    <name type="common">lesser marbled fritillary</name>
    <dbReference type="NCBI Taxonomy" id="405034"/>
    <lineage>
        <taxon>Eukaryota</taxon>
        <taxon>Metazoa</taxon>
        <taxon>Ecdysozoa</taxon>
        <taxon>Arthropoda</taxon>
        <taxon>Hexapoda</taxon>
        <taxon>Insecta</taxon>
        <taxon>Pterygota</taxon>
        <taxon>Neoptera</taxon>
        <taxon>Endopterygota</taxon>
        <taxon>Lepidoptera</taxon>
        <taxon>Glossata</taxon>
        <taxon>Ditrysia</taxon>
        <taxon>Papilionoidea</taxon>
        <taxon>Nymphalidae</taxon>
        <taxon>Heliconiinae</taxon>
        <taxon>Argynnini</taxon>
        <taxon>Brenthis</taxon>
    </lineage>
</organism>
<protein>
    <submittedName>
        <fullName evidence="2">Uncharacterized protein</fullName>
    </submittedName>
</protein>
<sequence length="134" mass="14411">MKRRQSLLCGAANEGQRRRRTQSTLKIGGRCSPALSRAPHYLYKILKTRRPALRALIARAHSIAVPLRPLSVIKLASPRLVATPPAGGARGAGGGRERAGGRGDRPRSVPATVDRAVARAFAELPQRYKTTPSS</sequence>
<accession>A0A8J9V3M5</accession>
<reference evidence="2" key="1">
    <citation type="submission" date="2021-12" db="EMBL/GenBank/DDBJ databases">
        <authorList>
            <person name="Martin H S."/>
        </authorList>
    </citation>
    <scope>NUCLEOTIDE SEQUENCE</scope>
</reference>
<feature type="non-terminal residue" evidence="2">
    <location>
        <position position="134"/>
    </location>
</feature>
<feature type="region of interest" description="Disordered" evidence="1">
    <location>
        <begin position="81"/>
        <end position="113"/>
    </location>
</feature>